<feature type="coiled-coil region" evidence="1">
    <location>
        <begin position="895"/>
        <end position="950"/>
    </location>
</feature>
<feature type="coiled-coil region" evidence="1">
    <location>
        <begin position="615"/>
        <end position="716"/>
    </location>
</feature>
<dbReference type="SUPFAM" id="SSF57756">
    <property type="entry name" value="Retrovirus zinc finger-like domains"/>
    <property type="match status" value="1"/>
</dbReference>
<dbReference type="GO" id="GO:0004190">
    <property type="term" value="F:aspartic-type endopeptidase activity"/>
    <property type="evidence" value="ECO:0007669"/>
    <property type="project" value="InterPro"/>
</dbReference>
<dbReference type="Gene3D" id="2.40.70.10">
    <property type="entry name" value="Acid Proteases"/>
    <property type="match status" value="1"/>
</dbReference>
<feature type="domain" description="CCHC-type" evidence="3">
    <location>
        <begin position="232"/>
        <end position="248"/>
    </location>
</feature>
<dbReference type="SUPFAM" id="SSF50630">
    <property type="entry name" value="Acid proteases"/>
    <property type="match status" value="1"/>
</dbReference>
<dbReference type="PROSITE" id="PS00141">
    <property type="entry name" value="ASP_PROTEASE"/>
    <property type="match status" value="1"/>
</dbReference>
<dbReference type="Pfam" id="PF13975">
    <property type="entry name" value="gag-asp_proteas"/>
    <property type="match status" value="1"/>
</dbReference>
<protein>
    <recommendedName>
        <fullName evidence="3">CCHC-type domain-containing protein</fullName>
    </recommendedName>
</protein>
<feature type="domain" description="CCHC-type" evidence="3">
    <location>
        <begin position="252"/>
        <end position="268"/>
    </location>
</feature>
<dbReference type="GO" id="GO:0008270">
    <property type="term" value="F:zinc ion binding"/>
    <property type="evidence" value="ECO:0007669"/>
    <property type="project" value="InterPro"/>
</dbReference>
<keyword evidence="5" id="KW-1185">Reference proteome</keyword>
<dbReference type="EMBL" id="OV170234">
    <property type="protein sequence ID" value="CAH0719556.1"/>
    <property type="molecule type" value="Genomic_DNA"/>
</dbReference>
<evidence type="ECO:0000256" key="1">
    <source>
        <dbReference type="SAM" id="Coils"/>
    </source>
</evidence>
<dbReference type="GO" id="GO:0003676">
    <property type="term" value="F:nucleic acid binding"/>
    <property type="evidence" value="ECO:0007669"/>
    <property type="project" value="InterPro"/>
</dbReference>
<sequence>MPDEKLGMPSLSRYLRPDKFDIEPDVADADEKWVHWKSTFESFLAEEITDDVPDSLKRKLLVNHLSASIYKHIKTCSTYKDSMKVLEDIYVKPKNTILARHILFNRKQRADETISDYIRALRLSAKDCKFEDVIAQEHEDQAIRSALISGLLSRRIRERLLENSKLTLSEALNQAVALETAEKDAVAIGISSTQLTAISQGTSRDKESENLAAAPSSRTFQAAPTTPPPAKPCFFCGGSLHPRFRCPANKATCKKCSKKGHFASVCRSGNINLNSTTVEDPTTSNNNQFYSGAISAASPLSLRSATIPIMVNEYKADALVDTGSSVSFINASVARIMKLRKKPCKQTVNLASLNQVSFAEGVCFATITMNKHTYKQTPLLVVDNLCADVIVGHDWLKHHSSIHFNLGGPGEPLEICNVLRASVPPASVFTNLSPNIRPIAVRSRRYSKEDEAFIKEEVSKLLEDGVIETTPFPSIIDNSSDDNFEMASEDDNLRFPSENNSTPPPENIAPSSPPRIGEPSTTSPVLRTGLPRRSNRTRKLPSYLADFVDDTCECDNPAEDDGTCKCCACPLDQCKCDRIGKEVFDDWRSKRELGAMPAVLESTHPLMKRFQDTLKRFLEKENAIAEEEIIRLRDELKLSKQAYDKDLESIYRSDHDTNAQRALIEKYEATLAKKTADRQAAEARARESNEKYKRSKEKLEETIMTEREATEELEALTTLCRQLEVWRDETESDLTVSQRISDKMRIEKKALADEKRQLDMIIYSLGNEVWKLESKLEMFQKQLEVKNVEMETVNDKVTAYAAELEDLELEKRRLVSLWNSVLVNIQQRDKVYDSVRDDYKALQENYRTLINNLEITKKVAMEEMNKGKEISMNKDKLIYDIANATKLFDAEDAKRIALEAQLSELTESIEMTERDEELIKSENQTMRNILKSTEKEIDRRTEHKLKLENEILTNLQECLLNDKAVESMANGIKKMREMSRKQEIALMTMENQHAKLMLDIEVHRNRQARNNAILQENLARVREREQEIEQLQEEYEQKMLVITRKQRELDIVIKKYNALKEIFDMKSPQERRIEELEQQIKGLRERTESMQCEWLRLQGHVVKLTAHHQKIVSDINLINKR</sequence>
<evidence type="ECO:0000256" key="2">
    <source>
        <dbReference type="SAM" id="MobiDB-lite"/>
    </source>
</evidence>
<evidence type="ECO:0000313" key="5">
    <source>
        <dbReference type="Proteomes" id="UP000838878"/>
    </source>
</evidence>
<dbReference type="PANTHER" id="PTHR16275">
    <property type="entry name" value="COILED-COIL DOMAIN-CONTAINING PROTEIN 40"/>
    <property type="match status" value="1"/>
</dbReference>
<dbReference type="SMART" id="SM00343">
    <property type="entry name" value="ZnF_C2HC"/>
    <property type="match status" value="2"/>
</dbReference>
<dbReference type="OrthoDB" id="188741at2759"/>
<organism evidence="4 5">
    <name type="scientific">Brenthis ino</name>
    <name type="common">lesser marbled fritillary</name>
    <dbReference type="NCBI Taxonomy" id="405034"/>
    <lineage>
        <taxon>Eukaryota</taxon>
        <taxon>Metazoa</taxon>
        <taxon>Ecdysozoa</taxon>
        <taxon>Arthropoda</taxon>
        <taxon>Hexapoda</taxon>
        <taxon>Insecta</taxon>
        <taxon>Pterygota</taxon>
        <taxon>Neoptera</taxon>
        <taxon>Endopterygota</taxon>
        <taxon>Lepidoptera</taxon>
        <taxon>Glossata</taxon>
        <taxon>Ditrysia</taxon>
        <taxon>Papilionoidea</taxon>
        <taxon>Nymphalidae</taxon>
        <taxon>Heliconiinae</taxon>
        <taxon>Argynnini</taxon>
        <taxon>Brenthis</taxon>
    </lineage>
</organism>
<feature type="coiled-coil region" evidence="1">
    <location>
        <begin position="1004"/>
        <end position="1093"/>
    </location>
</feature>
<reference evidence="4" key="1">
    <citation type="submission" date="2021-12" db="EMBL/GenBank/DDBJ databases">
        <authorList>
            <person name="Martin H S."/>
        </authorList>
    </citation>
    <scope>NUCLEOTIDE SEQUENCE</scope>
</reference>
<dbReference type="InterPro" id="IPR001878">
    <property type="entry name" value="Znf_CCHC"/>
</dbReference>
<dbReference type="InterPro" id="IPR021109">
    <property type="entry name" value="Peptidase_aspartic_dom_sf"/>
</dbReference>
<dbReference type="InterPro" id="IPR037386">
    <property type="entry name" value="CCDC40"/>
</dbReference>
<dbReference type="Proteomes" id="UP000838878">
    <property type="component" value="Chromosome 14"/>
</dbReference>
<feature type="compositionally biased region" description="Pro residues" evidence="2">
    <location>
        <begin position="502"/>
        <end position="513"/>
    </location>
</feature>
<accession>A0A8J9UFT6</accession>
<dbReference type="CDD" id="cd00303">
    <property type="entry name" value="retropepsin_like"/>
    <property type="match status" value="1"/>
</dbReference>
<gene>
    <name evidence="4" type="ORF">BINO364_LOCUS5878</name>
</gene>
<evidence type="ECO:0000313" key="4">
    <source>
        <dbReference type="EMBL" id="CAH0719556.1"/>
    </source>
</evidence>
<keyword evidence="1" id="KW-0175">Coiled coil</keyword>
<proteinExistence type="predicted"/>
<dbReference type="GO" id="GO:0035082">
    <property type="term" value="P:axoneme assembly"/>
    <property type="evidence" value="ECO:0007669"/>
    <property type="project" value="InterPro"/>
</dbReference>
<name>A0A8J9UFT6_9NEOP</name>
<dbReference type="GO" id="GO:0005737">
    <property type="term" value="C:cytoplasm"/>
    <property type="evidence" value="ECO:0007669"/>
    <property type="project" value="TreeGrafter"/>
</dbReference>
<evidence type="ECO:0000259" key="3">
    <source>
        <dbReference type="SMART" id="SM00343"/>
    </source>
</evidence>
<dbReference type="Gene3D" id="4.10.60.10">
    <property type="entry name" value="Zinc finger, CCHC-type"/>
    <property type="match status" value="1"/>
</dbReference>
<feature type="coiled-coil region" evidence="1">
    <location>
        <begin position="776"/>
        <end position="859"/>
    </location>
</feature>
<feature type="compositionally biased region" description="Acidic residues" evidence="2">
    <location>
        <begin position="479"/>
        <end position="490"/>
    </location>
</feature>
<dbReference type="PANTHER" id="PTHR16275:SF8">
    <property type="entry name" value="COILED-COIL DOMAIN-CONTAINING PROTEIN 40"/>
    <property type="match status" value="1"/>
</dbReference>
<dbReference type="AlphaFoldDB" id="A0A8J9UFT6"/>
<dbReference type="GO" id="GO:0006508">
    <property type="term" value="P:proteolysis"/>
    <property type="evidence" value="ECO:0007669"/>
    <property type="project" value="InterPro"/>
</dbReference>
<dbReference type="InterPro" id="IPR036875">
    <property type="entry name" value="Znf_CCHC_sf"/>
</dbReference>
<feature type="region of interest" description="Disordered" evidence="2">
    <location>
        <begin position="472"/>
        <end position="532"/>
    </location>
</feature>
<feature type="non-terminal residue" evidence="4">
    <location>
        <position position="1121"/>
    </location>
</feature>
<dbReference type="InterPro" id="IPR001969">
    <property type="entry name" value="Aspartic_peptidase_AS"/>
</dbReference>
<feature type="region of interest" description="Disordered" evidence="2">
    <location>
        <begin position="198"/>
        <end position="227"/>
    </location>
</feature>